<dbReference type="InParanoid" id="A0A1D3D209"/>
<protein>
    <submittedName>
        <fullName evidence="2">Sarcoma antigen</fullName>
    </submittedName>
</protein>
<reference evidence="2 3" key="1">
    <citation type="journal article" date="2016" name="BMC Genomics">
        <title>Comparative genomics reveals Cyclospora cayetanensis possesses coccidia-like metabolism and invasion components but unique surface antigens.</title>
        <authorList>
            <person name="Liu S."/>
            <person name="Wang L."/>
            <person name="Zheng H."/>
            <person name="Xu Z."/>
            <person name="Roellig D.M."/>
            <person name="Li N."/>
            <person name="Frace M.A."/>
            <person name="Tang K."/>
            <person name="Arrowood M.J."/>
            <person name="Moss D.M."/>
            <person name="Zhang L."/>
            <person name="Feng Y."/>
            <person name="Xiao L."/>
        </authorList>
    </citation>
    <scope>NUCLEOTIDE SEQUENCE [LARGE SCALE GENOMIC DNA]</scope>
    <source>
        <strain evidence="2 3">CHN_HEN01</strain>
    </source>
</reference>
<feature type="region of interest" description="Disordered" evidence="1">
    <location>
        <begin position="15"/>
        <end position="49"/>
    </location>
</feature>
<keyword evidence="3" id="KW-1185">Reference proteome</keyword>
<accession>A0A1D3D209</accession>
<dbReference type="PANTHER" id="PTHR21083">
    <property type="entry name" value="TWISTER"/>
    <property type="match status" value="1"/>
</dbReference>
<evidence type="ECO:0000313" key="2">
    <source>
        <dbReference type="EMBL" id="OEH77490.1"/>
    </source>
</evidence>
<dbReference type="PANTHER" id="PTHR21083:SF0">
    <property type="entry name" value="DYNEIN AXONEMAL ASSEMBLY FACTOR 6"/>
    <property type="match status" value="1"/>
</dbReference>
<proteinExistence type="predicted"/>
<evidence type="ECO:0000256" key="1">
    <source>
        <dbReference type="SAM" id="MobiDB-lite"/>
    </source>
</evidence>
<sequence length="171" mass="18796">MEGLGAKEMEALAELLCPDTADSGDLDGASPIPRPQASSGKYRSNAKPNVKIGRKEELDIWKLDELNQGATFRQLKDHRTEPEHEVLFSQSVSPEDVYLGLSDRDPTTDHCETLLVKTLEDRVVVDSPLHKLNLALPYSAAHPAKNRVCTDLGKPPAFSAMYLTSWLATSP</sequence>
<evidence type="ECO:0000313" key="3">
    <source>
        <dbReference type="Proteomes" id="UP000095192"/>
    </source>
</evidence>
<organism evidence="2 3">
    <name type="scientific">Cyclospora cayetanensis</name>
    <dbReference type="NCBI Taxonomy" id="88456"/>
    <lineage>
        <taxon>Eukaryota</taxon>
        <taxon>Sar</taxon>
        <taxon>Alveolata</taxon>
        <taxon>Apicomplexa</taxon>
        <taxon>Conoidasida</taxon>
        <taxon>Coccidia</taxon>
        <taxon>Eucoccidiorida</taxon>
        <taxon>Eimeriorina</taxon>
        <taxon>Eimeriidae</taxon>
        <taxon>Cyclospora</taxon>
    </lineage>
</organism>
<dbReference type="GO" id="GO:0005737">
    <property type="term" value="C:cytoplasm"/>
    <property type="evidence" value="ECO:0007669"/>
    <property type="project" value="TreeGrafter"/>
</dbReference>
<gene>
    <name evidence="2" type="ORF">cyc_03397</name>
</gene>
<dbReference type="GO" id="GO:0070286">
    <property type="term" value="P:axonemal dynein complex assembly"/>
    <property type="evidence" value="ECO:0007669"/>
    <property type="project" value="InterPro"/>
</dbReference>
<dbReference type="VEuPathDB" id="ToxoDB:LOC34620097"/>
<dbReference type="GO" id="GO:0051087">
    <property type="term" value="F:protein-folding chaperone binding"/>
    <property type="evidence" value="ECO:0007669"/>
    <property type="project" value="InterPro"/>
</dbReference>
<dbReference type="InterPro" id="IPR026697">
    <property type="entry name" value="DNAAF6"/>
</dbReference>
<name>A0A1D3D209_9EIME</name>
<dbReference type="GO" id="GO:0045505">
    <property type="term" value="F:dynein intermediate chain binding"/>
    <property type="evidence" value="ECO:0007669"/>
    <property type="project" value="TreeGrafter"/>
</dbReference>
<dbReference type="AlphaFoldDB" id="A0A1D3D209"/>
<dbReference type="Proteomes" id="UP000095192">
    <property type="component" value="Unassembled WGS sequence"/>
</dbReference>
<dbReference type="EMBL" id="JROU02001079">
    <property type="protein sequence ID" value="OEH77490.1"/>
    <property type="molecule type" value="Genomic_DNA"/>
</dbReference>
<comment type="caution">
    <text evidence="2">The sequence shown here is derived from an EMBL/GenBank/DDBJ whole genome shotgun (WGS) entry which is preliminary data.</text>
</comment>
<dbReference type="VEuPathDB" id="ToxoDB:cyc_03397"/>